<dbReference type="FunFam" id="1.10.10.60:FF:000001">
    <property type="entry name" value="MYB-related transcription factor"/>
    <property type="match status" value="1"/>
</dbReference>
<proteinExistence type="predicted"/>
<comment type="subcellular location">
    <subcellularLocation>
        <location evidence="1">Nucleus</location>
    </subcellularLocation>
</comment>
<organism evidence="8 9">
    <name type="scientific">Prunus dulcis</name>
    <name type="common">Almond</name>
    <name type="synonym">Amygdalus dulcis</name>
    <dbReference type="NCBI Taxonomy" id="3755"/>
    <lineage>
        <taxon>Eukaryota</taxon>
        <taxon>Viridiplantae</taxon>
        <taxon>Streptophyta</taxon>
        <taxon>Embryophyta</taxon>
        <taxon>Tracheophyta</taxon>
        <taxon>Spermatophyta</taxon>
        <taxon>Magnoliopsida</taxon>
        <taxon>eudicotyledons</taxon>
        <taxon>Gunneridae</taxon>
        <taxon>Pentapetalae</taxon>
        <taxon>rosids</taxon>
        <taxon>fabids</taxon>
        <taxon>Rosales</taxon>
        <taxon>Rosaceae</taxon>
        <taxon>Amygdaloideae</taxon>
        <taxon>Amygdaleae</taxon>
        <taxon>Prunus</taxon>
    </lineage>
</organism>
<keyword evidence="9" id="KW-1185">Reference proteome</keyword>
<reference evidence="8 9" key="1">
    <citation type="journal article" date="2022" name="G3 (Bethesda)">
        <title>Whole-genome sequence and methylome profiling of the almond [Prunus dulcis (Mill.) D.A. Webb] cultivar 'Nonpareil'.</title>
        <authorList>
            <person name="D'Amico-Willman K.M."/>
            <person name="Ouma W.Z."/>
            <person name="Meulia T."/>
            <person name="Sideli G.M."/>
            <person name="Gradziel T.M."/>
            <person name="Fresnedo-Ramirez J."/>
        </authorList>
    </citation>
    <scope>NUCLEOTIDE SEQUENCE [LARGE SCALE GENOMIC DNA]</scope>
    <source>
        <strain evidence="8">Clone GOH B32 T37-40</strain>
    </source>
</reference>
<feature type="domain" description="HTH myb-type" evidence="7">
    <location>
        <begin position="9"/>
        <end position="61"/>
    </location>
</feature>
<name>A0AAD4ZU80_PRUDU</name>
<dbReference type="AlphaFoldDB" id="A0AAD4ZU80"/>
<evidence type="ECO:0000256" key="4">
    <source>
        <dbReference type="ARBA" id="ARBA00023242"/>
    </source>
</evidence>
<dbReference type="SMART" id="SM00717">
    <property type="entry name" value="SANT"/>
    <property type="match status" value="2"/>
</dbReference>
<dbReference type="SUPFAM" id="SSF46689">
    <property type="entry name" value="Homeodomain-like"/>
    <property type="match status" value="1"/>
</dbReference>
<keyword evidence="2" id="KW-0677">Repeat</keyword>
<evidence type="ECO:0000256" key="1">
    <source>
        <dbReference type="ARBA" id="ARBA00004123"/>
    </source>
</evidence>
<keyword evidence="3" id="KW-0238">DNA-binding</keyword>
<evidence type="ECO:0000256" key="5">
    <source>
        <dbReference type="SAM" id="MobiDB-lite"/>
    </source>
</evidence>
<feature type="domain" description="HTH myb-type" evidence="7">
    <location>
        <begin position="62"/>
        <end position="116"/>
    </location>
</feature>
<feature type="domain" description="Myb-like" evidence="6">
    <location>
        <begin position="9"/>
        <end position="61"/>
    </location>
</feature>
<evidence type="ECO:0000259" key="7">
    <source>
        <dbReference type="PROSITE" id="PS51294"/>
    </source>
</evidence>
<dbReference type="PROSITE" id="PS50090">
    <property type="entry name" value="MYB_LIKE"/>
    <property type="match status" value="2"/>
</dbReference>
<dbReference type="Pfam" id="PF00249">
    <property type="entry name" value="Myb_DNA-binding"/>
    <property type="match status" value="2"/>
</dbReference>
<dbReference type="PROSITE" id="PS51294">
    <property type="entry name" value="HTH_MYB"/>
    <property type="match status" value="2"/>
</dbReference>
<sequence length="279" mass="31651">MGRSYRCDKDGLSKGAWTALEDLILIEYVKDHGEGRWEKLSRETGLKRCGKSCRLRWLNYLRPEIKRGNITEDEEDLIIRLHKLLGNRWTLIAGRLPGRTDTEIKNYWNSALRKKAQESHSERSRNEWKTTKDTEKAVPSLKMDSHFIQNGLTPTSCINNEQLGTTNTLAEPFISGVEATNIEVKSDSSDGFLPITRENDMTWNFIRDLNAGELGISEFLHTDFSKLCELNTTIFDCTSGCRNGSLMSTSTAEAPLKLQEWLNDWAADDNCLPEAAFGP</sequence>
<keyword evidence="4" id="KW-0539">Nucleus</keyword>
<dbReference type="Gene3D" id="1.10.10.60">
    <property type="entry name" value="Homeodomain-like"/>
    <property type="match status" value="2"/>
</dbReference>
<evidence type="ECO:0000259" key="6">
    <source>
        <dbReference type="PROSITE" id="PS50090"/>
    </source>
</evidence>
<dbReference type="CDD" id="cd00167">
    <property type="entry name" value="SANT"/>
    <property type="match status" value="2"/>
</dbReference>
<dbReference type="InterPro" id="IPR001005">
    <property type="entry name" value="SANT/Myb"/>
</dbReference>
<evidence type="ECO:0000256" key="2">
    <source>
        <dbReference type="ARBA" id="ARBA00022737"/>
    </source>
</evidence>
<dbReference type="PANTHER" id="PTHR47999">
    <property type="entry name" value="TRANSCRIPTION FACTOR MYB8-RELATED-RELATED"/>
    <property type="match status" value="1"/>
</dbReference>
<dbReference type="InterPro" id="IPR015495">
    <property type="entry name" value="Myb_TF_plants"/>
</dbReference>
<dbReference type="GO" id="GO:0003677">
    <property type="term" value="F:DNA binding"/>
    <property type="evidence" value="ECO:0007669"/>
    <property type="project" value="UniProtKB-KW"/>
</dbReference>
<comment type="caution">
    <text evidence="8">The sequence shown here is derived from an EMBL/GenBank/DDBJ whole genome shotgun (WGS) entry which is preliminary data.</text>
</comment>
<feature type="domain" description="Myb-like" evidence="6">
    <location>
        <begin position="62"/>
        <end position="112"/>
    </location>
</feature>
<protein>
    <submittedName>
        <fullName evidence="8">Uncharacterized protein</fullName>
    </submittedName>
</protein>
<dbReference type="Proteomes" id="UP001054821">
    <property type="component" value="Chromosome 1"/>
</dbReference>
<dbReference type="InterPro" id="IPR017930">
    <property type="entry name" value="Myb_dom"/>
</dbReference>
<accession>A0AAD4ZU80</accession>
<dbReference type="InterPro" id="IPR009057">
    <property type="entry name" value="Homeodomain-like_sf"/>
</dbReference>
<dbReference type="GO" id="GO:0005634">
    <property type="term" value="C:nucleus"/>
    <property type="evidence" value="ECO:0007669"/>
    <property type="project" value="UniProtKB-SubCell"/>
</dbReference>
<evidence type="ECO:0000313" key="9">
    <source>
        <dbReference type="Proteomes" id="UP001054821"/>
    </source>
</evidence>
<gene>
    <name evidence="8" type="ORF">L3X38_007051</name>
</gene>
<feature type="region of interest" description="Disordered" evidence="5">
    <location>
        <begin position="115"/>
        <end position="135"/>
    </location>
</feature>
<evidence type="ECO:0000256" key="3">
    <source>
        <dbReference type="ARBA" id="ARBA00023125"/>
    </source>
</evidence>
<dbReference type="PANTHER" id="PTHR47999:SF114">
    <property type="entry name" value="MYB FAMILY PROTEIN"/>
    <property type="match status" value="1"/>
</dbReference>
<dbReference type="EMBL" id="JAJFAZ020000001">
    <property type="protein sequence ID" value="KAI5354156.1"/>
    <property type="molecule type" value="Genomic_DNA"/>
</dbReference>
<evidence type="ECO:0000313" key="8">
    <source>
        <dbReference type="EMBL" id="KAI5354156.1"/>
    </source>
</evidence>